<comment type="caution">
    <text evidence="6">The sequence shown here is derived from an EMBL/GenBank/DDBJ whole genome shotgun (WGS) entry which is preliminary data.</text>
</comment>
<feature type="domain" description="Rho-GAP" evidence="4">
    <location>
        <begin position="247"/>
        <end position="434"/>
    </location>
</feature>
<dbReference type="AlphaFoldDB" id="A0ABD2P308"/>
<dbReference type="EMBL" id="JABFTP020000165">
    <property type="protein sequence ID" value="KAL3285307.1"/>
    <property type="molecule type" value="Genomic_DNA"/>
</dbReference>
<feature type="domain" description="BAR" evidence="5">
    <location>
        <begin position="15"/>
        <end position="241"/>
    </location>
</feature>
<feature type="region of interest" description="Disordered" evidence="3">
    <location>
        <begin position="459"/>
        <end position="544"/>
    </location>
</feature>
<dbReference type="InterPro" id="IPR027267">
    <property type="entry name" value="AH/BAR_dom_sf"/>
</dbReference>
<dbReference type="Proteomes" id="UP001516400">
    <property type="component" value="Unassembled WGS sequence"/>
</dbReference>
<feature type="region of interest" description="Disordered" evidence="3">
    <location>
        <begin position="617"/>
        <end position="659"/>
    </location>
</feature>
<dbReference type="GO" id="GO:0005096">
    <property type="term" value="F:GTPase activator activity"/>
    <property type="evidence" value="ECO:0007669"/>
    <property type="project" value="UniProtKB-KW"/>
</dbReference>
<dbReference type="PANTHER" id="PTHR14130">
    <property type="entry name" value="3BP-1 RELATED RHOGAP"/>
    <property type="match status" value="1"/>
</dbReference>
<dbReference type="FunFam" id="1.10.555.10:FF:000001">
    <property type="entry name" value="Rho GTPase activating protein 44"/>
    <property type="match status" value="1"/>
</dbReference>
<dbReference type="InterPro" id="IPR008936">
    <property type="entry name" value="Rho_GTPase_activation_prot"/>
</dbReference>
<feature type="region of interest" description="Disordered" evidence="3">
    <location>
        <begin position="558"/>
        <end position="594"/>
    </location>
</feature>
<dbReference type="Gene3D" id="1.10.555.10">
    <property type="entry name" value="Rho GTPase activation protein"/>
    <property type="match status" value="1"/>
</dbReference>
<keyword evidence="1" id="KW-0343">GTPase activation</keyword>
<evidence type="ECO:0000256" key="1">
    <source>
        <dbReference type="ARBA" id="ARBA00022468"/>
    </source>
</evidence>
<keyword evidence="2" id="KW-0597">Phosphoprotein</keyword>
<organism evidence="6 7">
    <name type="scientific">Cryptolaemus montrouzieri</name>
    <dbReference type="NCBI Taxonomy" id="559131"/>
    <lineage>
        <taxon>Eukaryota</taxon>
        <taxon>Metazoa</taxon>
        <taxon>Ecdysozoa</taxon>
        <taxon>Arthropoda</taxon>
        <taxon>Hexapoda</taxon>
        <taxon>Insecta</taxon>
        <taxon>Pterygota</taxon>
        <taxon>Neoptera</taxon>
        <taxon>Endopterygota</taxon>
        <taxon>Coleoptera</taxon>
        <taxon>Polyphaga</taxon>
        <taxon>Cucujiformia</taxon>
        <taxon>Coccinelloidea</taxon>
        <taxon>Coccinellidae</taxon>
        <taxon>Scymninae</taxon>
        <taxon>Scymnini</taxon>
        <taxon>Cryptolaemus</taxon>
    </lineage>
</organism>
<gene>
    <name evidence="6" type="ORF">HHI36_019416</name>
</gene>
<evidence type="ECO:0000313" key="7">
    <source>
        <dbReference type="Proteomes" id="UP001516400"/>
    </source>
</evidence>
<feature type="compositionally biased region" description="Polar residues" evidence="3">
    <location>
        <begin position="506"/>
        <end position="518"/>
    </location>
</feature>
<dbReference type="SUPFAM" id="SSF48350">
    <property type="entry name" value="GTPase activation domain, GAP"/>
    <property type="match status" value="1"/>
</dbReference>
<dbReference type="Gene3D" id="1.20.1270.60">
    <property type="entry name" value="Arfaptin homology (AH) domain/BAR domain"/>
    <property type="match status" value="1"/>
</dbReference>
<feature type="region of interest" description="Disordered" evidence="3">
    <location>
        <begin position="726"/>
        <end position="931"/>
    </location>
</feature>
<dbReference type="PANTHER" id="PTHR14130:SF14">
    <property type="entry name" value="RHO GTPASE-ACTIVATING PROTEIN 92B"/>
    <property type="match status" value="1"/>
</dbReference>
<dbReference type="SMART" id="SM00324">
    <property type="entry name" value="RhoGAP"/>
    <property type="match status" value="1"/>
</dbReference>
<dbReference type="InterPro" id="IPR047165">
    <property type="entry name" value="RHG17/44/SH3BP1-like"/>
</dbReference>
<feature type="compositionally biased region" description="Basic and acidic residues" evidence="3">
    <location>
        <begin position="764"/>
        <end position="774"/>
    </location>
</feature>
<evidence type="ECO:0000313" key="6">
    <source>
        <dbReference type="EMBL" id="KAL3285307.1"/>
    </source>
</evidence>
<name>A0ABD2P308_9CUCU</name>
<sequence>MKKQFFRVKQLADQTFLRAEKSKILCDEELQVADHKVEYLRTALSAINKKLPPNGPNVDIDKRAKKCLEYQLGTIFLEQCYKKRESEIFDGYAECKLFQDILREAGGVEQQLAKEYAEHEVKVEDLISIPIQKLLDLDFPSIMKHKRSLSKYSLDKDSTSSRYQATKKEALRDEMEEADVKLEQCRDTVAMEMFNLLAKENEFASYILQLLKLQRGYHESALNNLQTIIPQLERKIGHSSVKRVFGIPLQEHLAVTGKRIAYPLEICVTALSEIGMYEEGLFRLTGGMTKVKRFKASIDSGCFCGLIPEYRDVHVIASILKLYLRELPEPLLTYNLYYDWMKVTLQAENQRVDYLRGILKKLPKENMENLTYLIQFLSKISHNTETKMSSSNIAIVISPNLLWAPNDDQNLTMGNCPTLNTLVELFIKEAEMLFKEDVSQYATPLSLFVDEEKCFRGESEHHNDLNASSESIQITDSPRPNMRKKKAAPVPPNSKIDHDFPLDRASLSSSYPSGSVTLTRKPKESKVKASVGTNTEGNATLSRRASFNQDLKNHLESRESLVNNSEERSVSSSPTTIVSKNESNQSSSQTQTEDNKIFKTTKSYTINHSADVKPVAAPRSFIDTNEKTGVSRTSSTRNTARHESGQEDVQLRRPEVVKPEIPARPASLQQKRSSFELPIDPTLQRTQCSVYSVANKQQPSFVNIHNRSEKYQLGHDSQIAEKEKFLGHPPSLMPLPRTKLPEGSTDKGTPERASAMQSISEKFLNSEKHSKISEKPQVPSEKPPQLASEKTHFVPEKPLTIFENENVEFSVTSVPKDDGSEDKPKIDVAERPTSLPEKPGLPPKCLPKSQQTKSIVSAAKSNEKLNEISNLGNQRKSSHSRTRSDGNLVDLKGDAALSPLTPSSPRLLNKPTQPPPPPPVQVKKKGDSTDL</sequence>
<feature type="compositionally biased region" description="Polar residues" evidence="3">
    <location>
        <begin position="531"/>
        <end position="544"/>
    </location>
</feature>
<dbReference type="SUPFAM" id="SSF103657">
    <property type="entry name" value="BAR/IMD domain-like"/>
    <property type="match status" value="1"/>
</dbReference>
<proteinExistence type="predicted"/>
<feature type="compositionally biased region" description="Basic and acidic residues" evidence="3">
    <location>
        <begin position="640"/>
        <end position="658"/>
    </location>
</feature>
<reference evidence="6 7" key="1">
    <citation type="journal article" date="2021" name="BMC Biol.">
        <title>Horizontally acquired antibacterial genes associated with adaptive radiation of ladybird beetles.</title>
        <authorList>
            <person name="Li H.S."/>
            <person name="Tang X.F."/>
            <person name="Huang Y.H."/>
            <person name="Xu Z.Y."/>
            <person name="Chen M.L."/>
            <person name="Du X.Y."/>
            <person name="Qiu B.Y."/>
            <person name="Chen P.T."/>
            <person name="Zhang W."/>
            <person name="Slipinski A."/>
            <person name="Escalona H.E."/>
            <person name="Waterhouse R.M."/>
            <person name="Zwick A."/>
            <person name="Pang H."/>
        </authorList>
    </citation>
    <scope>NUCLEOTIDE SEQUENCE [LARGE SCALE GENOMIC DNA]</scope>
    <source>
        <strain evidence="6">SYSU2018</strain>
    </source>
</reference>
<dbReference type="PROSITE" id="PS50238">
    <property type="entry name" value="RHOGAP"/>
    <property type="match status" value="1"/>
</dbReference>
<dbReference type="SMART" id="SM00721">
    <property type="entry name" value="BAR"/>
    <property type="match status" value="1"/>
</dbReference>
<dbReference type="Pfam" id="PF03114">
    <property type="entry name" value="BAR"/>
    <property type="match status" value="1"/>
</dbReference>
<feature type="compositionally biased region" description="Polar residues" evidence="3">
    <location>
        <begin position="627"/>
        <end position="638"/>
    </location>
</feature>
<dbReference type="Pfam" id="PF00620">
    <property type="entry name" value="RhoGAP"/>
    <property type="match status" value="1"/>
</dbReference>
<dbReference type="PROSITE" id="PS51021">
    <property type="entry name" value="BAR"/>
    <property type="match status" value="1"/>
</dbReference>
<feature type="compositionally biased region" description="Basic and acidic residues" evidence="3">
    <location>
        <begin position="558"/>
        <end position="569"/>
    </location>
</feature>
<evidence type="ECO:0000256" key="2">
    <source>
        <dbReference type="ARBA" id="ARBA00022553"/>
    </source>
</evidence>
<dbReference type="InterPro" id="IPR000198">
    <property type="entry name" value="RhoGAP_dom"/>
</dbReference>
<evidence type="ECO:0000259" key="4">
    <source>
        <dbReference type="PROSITE" id="PS50238"/>
    </source>
</evidence>
<feature type="compositionally biased region" description="Basic and acidic residues" evidence="3">
    <location>
        <begin position="815"/>
        <end position="830"/>
    </location>
</feature>
<accession>A0ABD2P308</accession>
<evidence type="ECO:0000259" key="5">
    <source>
        <dbReference type="PROSITE" id="PS51021"/>
    </source>
</evidence>
<feature type="compositionally biased region" description="Low complexity" evidence="3">
    <location>
        <begin position="581"/>
        <end position="592"/>
    </location>
</feature>
<dbReference type="InterPro" id="IPR004148">
    <property type="entry name" value="BAR_dom"/>
</dbReference>
<evidence type="ECO:0000256" key="3">
    <source>
        <dbReference type="SAM" id="MobiDB-lite"/>
    </source>
</evidence>
<protein>
    <submittedName>
        <fullName evidence="6">Uncharacterized protein</fullName>
    </submittedName>
</protein>
<feature type="compositionally biased region" description="Low complexity" evidence="3">
    <location>
        <begin position="897"/>
        <end position="911"/>
    </location>
</feature>
<feature type="compositionally biased region" description="Polar residues" evidence="3">
    <location>
        <begin position="465"/>
        <end position="478"/>
    </location>
</feature>
<keyword evidence="7" id="KW-1185">Reference proteome</keyword>